<proteinExistence type="predicted"/>
<accession>A0A6C0I486</accession>
<sequence length="1362" mass="156864">MGPKKKKLVLQKDEGEKRPYCPKGERWDITEQKCISLELWKQKRENKKKKNFVIKGPVQVIQGVTVEPVLGVVIKDKPKKKLILKEVVELGEKELDDDDDDELGNEIVLDDDDRSELASDHDTDYDEEELDTINTDYDEEELELLRLFNTNKKQFYIEKERIESRDQIERNNILYPQVGDPLFNQKIATKKEFYDTKYDGNIYDIKQKANQLCNSSFELMPHQLFVKNFMSVQTPYNSLLLYHNLGTGKTCSAIGVAEEMRQYMKSVGYTQKILVVASPNVQDNFRSQLFDKSKLVKINGKWNLDTCIGNSLIKEINPSSLINLERKKLIAQMKQIINTYYEFMGYTKLALYIDKKIHIADKPGQTPEEKERLEVQRIKAIFSNRLIIIDEVHNIRITSGNDKQAEKTASLLMNIAKWADNIRLLVLSATPAFNSYKEIIWLTNLLNAVDKRAMIEEREVFKSDGQFQPATEDRLALSSSSSSSGGEALLRKKLTGYVSYVRGENPYTFPYRIYPAIFSPENALQDGEEYPQVQMNQQVIDQGIQYIPVYVSRTIDPYQQGIYNAITAAFSQEGSASPSFENMEKKGGGAFLLRTPLQALNMVYPDDKEDAEFDTFVGKKGLQRCFNIETKKVGSESQNDTVTYEYKLDIVAKFGRIFSREHIGKYSHKIATICNCIRKSKGIILVYSEYIDGGIIPLALALEEMGMKRYGSANYTKSLFKNKPVVLQEEQEAGASVINQNYVMITGNASYSPDNLADVKYITSRENRNGDLVKVVLISRAAAEGLDFKNIRQVHILEPWYNMNRIEQIIGRGVRNLSHCSLPFEDRNVEIYLHATRLRARNGDMGGQEEEAADLYMYRYAEKKAIQIGKVTRLLKEIAVDCVLNIAQTELTVEKLLANAANQEIEIHLSSKPTILTPFQVGDKPFTHHCDYMEQCNFVCSPLSEREEREGAPNIDTYNVNYIKMNFSAVQKGIRDLFRERSQYDRSQLFHAMNRYPIQQILYTLSYMISTDSETIKDKFGRVGRIVNKGKYYVFSPLELTDPQASLFDRTIPIDYKRDRLLLQYPNVKVGKMEDSPSDKSVVKEPEKDQVTYESLLLDIGQRFEDSITLAQIGTKDTDWFRNMGRVFVHLKTKHGLTDEVLHEYIVHHYLDILPIEHRLLFLERLFYHDNNPKGEGELLYIEQFIKQYFEQRIMTKGKGKGNKAIILADKDEYKVYIKDEIEHTWTLGRTENLQEFGEEIKKQFVIPITHMHDMLGFIGYNLDDGMTFIMKDFTKTRNNSGGRCSVLIKSEILKRLNNILGGEVYKDTDKETKEILKPGICVILEIIMREKNKTADTGETYFLNAEQALINKIKSKNKYSK</sequence>
<dbReference type="SUPFAM" id="SSF52540">
    <property type="entry name" value="P-loop containing nucleoside triphosphate hydrolases"/>
    <property type="match status" value="2"/>
</dbReference>
<feature type="domain" description="Helicase ATP-binding" evidence="2">
    <location>
        <begin position="264"/>
        <end position="449"/>
    </location>
</feature>
<dbReference type="InterPro" id="IPR038718">
    <property type="entry name" value="SNF2-like_sf"/>
</dbReference>
<protein>
    <recommendedName>
        <fullName evidence="2">Helicase ATP-binding domain-containing protein</fullName>
    </recommendedName>
</protein>
<name>A0A6C0I486_9ZZZZ</name>
<dbReference type="CDD" id="cd18785">
    <property type="entry name" value="SF2_C"/>
    <property type="match status" value="1"/>
</dbReference>
<dbReference type="EMBL" id="MN740094">
    <property type="protein sequence ID" value="QHT87602.1"/>
    <property type="molecule type" value="Genomic_DNA"/>
</dbReference>
<dbReference type="Gene3D" id="3.40.50.300">
    <property type="entry name" value="P-loop containing nucleotide triphosphate hydrolases"/>
    <property type="match status" value="1"/>
</dbReference>
<dbReference type="InterPro" id="IPR001650">
    <property type="entry name" value="Helicase_C-like"/>
</dbReference>
<evidence type="ECO:0000313" key="3">
    <source>
        <dbReference type="EMBL" id="QHT87602.1"/>
    </source>
</evidence>
<evidence type="ECO:0000259" key="2">
    <source>
        <dbReference type="PROSITE" id="PS51192"/>
    </source>
</evidence>
<feature type="region of interest" description="Disordered" evidence="1">
    <location>
        <begin position="96"/>
        <end position="131"/>
    </location>
</feature>
<dbReference type="PROSITE" id="PS51192">
    <property type="entry name" value="HELICASE_ATP_BIND_1"/>
    <property type="match status" value="1"/>
</dbReference>
<evidence type="ECO:0000256" key="1">
    <source>
        <dbReference type="SAM" id="MobiDB-lite"/>
    </source>
</evidence>
<dbReference type="Gene3D" id="3.40.50.10810">
    <property type="entry name" value="Tandem AAA-ATPase domain"/>
    <property type="match status" value="1"/>
</dbReference>
<dbReference type="InterPro" id="IPR000330">
    <property type="entry name" value="SNF2_N"/>
</dbReference>
<organism evidence="3">
    <name type="scientific">viral metagenome</name>
    <dbReference type="NCBI Taxonomy" id="1070528"/>
    <lineage>
        <taxon>unclassified sequences</taxon>
        <taxon>metagenomes</taxon>
        <taxon>organismal metagenomes</taxon>
    </lineage>
</organism>
<dbReference type="InterPro" id="IPR014001">
    <property type="entry name" value="Helicase_ATP-bd"/>
</dbReference>
<feature type="compositionally biased region" description="Acidic residues" evidence="1">
    <location>
        <begin position="96"/>
        <end position="114"/>
    </location>
</feature>
<dbReference type="InterPro" id="IPR027417">
    <property type="entry name" value="P-loop_NTPase"/>
</dbReference>
<dbReference type="GO" id="GO:0005524">
    <property type="term" value="F:ATP binding"/>
    <property type="evidence" value="ECO:0007669"/>
    <property type="project" value="InterPro"/>
</dbReference>
<dbReference type="Pfam" id="PF00176">
    <property type="entry name" value="SNF2-rel_dom"/>
    <property type="match status" value="1"/>
</dbReference>
<reference evidence="3" key="1">
    <citation type="journal article" date="2020" name="Nature">
        <title>Giant virus diversity and host interactions through global metagenomics.</title>
        <authorList>
            <person name="Schulz F."/>
            <person name="Roux S."/>
            <person name="Paez-Espino D."/>
            <person name="Jungbluth S."/>
            <person name="Walsh D.A."/>
            <person name="Denef V.J."/>
            <person name="McMahon K.D."/>
            <person name="Konstantinidis K.T."/>
            <person name="Eloe-Fadrosh E.A."/>
            <person name="Kyrpides N.C."/>
            <person name="Woyke T."/>
        </authorList>
    </citation>
    <scope>NUCLEOTIDE SEQUENCE</scope>
    <source>
        <strain evidence="3">GVMAG-M-3300023184-190</strain>
    </source>
</reference>
<dbReference type="Pfam" id="PF00271">
    <property type="entry name" value="Helicase_C"/>
    <property type="match status" value="1"/>
</dbReference>